<dbReference type="PIRSF" id="PIRSF000538">
    <property type="entry name" value="GlpK"/>
    <property type="match status" value="1"/>
</dbReference>
<feature type="domain" description="Carbohydrate kinase FGGY C-terminal" evidence="5">
    <location>
        <begin position="269"/>
        <end position="459"/>
    </location>
</feature>
<dbReference type="GO" id="GO:0016301">
    <property type="term" value="F:kinase activity"/>
    <property type="evidence" value="ECO:0007669"/>
    <property type="project" value="UniProtKB-KW"/>
</dbReference>
<dbReference type="InterPro" id="IPR050406">
    <property type="entry name" value="FGGY_Carb_Kinase"/>
</dbReference>
<dbReference type="EMBL" id="FWEV01000112">
    <property type="protein sequence ID" value="SLM29854.1"/>
    <property type="molecule type" value="Genomic_DNA"/>
</dbReference>
<dbReference type="PANTHER" id="PTHR43095:SF5">
    <property type="entry name" value="XYLULOSE KINASE"/>
    <property type="match status" value="1"/>
</dbReference>
<keyword evidence="3 6" id="KW-0418">Kinase</keyword>
<evidence type="ECO:0000313" key="6">
    <source>
        <dbReference type="EMBL" id="SLM29854.1"/>
    </source>
</evidence>
<dbReference type="Gene3D" id="3.30.420.40">
    <property type="match status" value="2"/>
</dbReference>
<dbReference type="CDD" id="cd07779">
    <property type="entry name" value="ASKHA_NBD_FGGY_YgcE-like"/>
    <property type="match status" value="1"/>
</dbReference>
<keyword evidence="2" id="KW-0808">Transferase</keyword>
<dbReference type="AlphaFoldDB" id="A0A1W1HBI7"/>
<reference evidence="6 7" key="1">
    <citation type="submission" date="2017-03" db="EMBL/GenBank/DDBJ databases">
        <authorList>
            <person name="Afonso C.L."/>
            <person name="Miller P.J."/>
            <person name="Scott M.A."/>
            <person name="Spackman E."/>
            <person name="Goraichik I."/>
            <person name="Dimitrov K.M."/>
            <person name="Suarez D.L."/>
            <person name="Swayne D.E."/>
        </authorList>
    </citation>
    <scope>NUCLEOTIDE SEQUENCE [LARGE SCALE GENOMIC DNA]</scope>
    <source>
        <strain evidence="6">PRJEB14757</strain>
    </source>
</reference>
<dbReference type="GO" id="GO:0005975">
    <property type="term" value="P:carbohydrate metabolic process"/>
    <property type="evidence" value="ECO:0007669"/>
    <property type="project" value="InterPro"/>
</dbReference>
<dbReference type="Proteomes" id="UP000191931">
    <property type="component" value="Unassembled WGS sequence"/>
</dbReference>
<dbReference type="InterPro" id="IPR018484">
    <property type="entry name" value="FGGY_N"/>
</dbReference>
<evidence type="ECO:0000256" key="2">
    <source>
        <dbReference type="ARBA" id="ARBA00022679"/>
    </source>
</evidence>
<evidence type="ECO:0000259" key="5">
    <source>
        <dbReference type="Pfam" id="PF02782"/>
    </source>
</evidence>
<dbReference type="STRING" id="1246637.MTBBW1_20051"/>
<comment type="similarity">
    <text evidence="1">Belongs to the FGGY kinase family.</text>
</comment>
<protein>
    <submittedName>
        <fullName evidence="6">Carbohydrate kinase FGGY</fullName>
    </submittedName>
</protein>
<evidence type="ECO:0000256" key="3">
    <source>
        <dbReference type="ARBA" id="ARBA00022777"/>
    </source>
</evidence>
<dbReference type="InterPro" id="IPR018485">
    <property type="entry name" value="FGGY_C"/>
</dbReference>
<evidence type="ECO:0000313" key="7">
    <source>
        <dbReference type="Proteomes" id="UP000191931"/>
    </source>
</evidence>
<evidence type="ECO:0000256" key="1">
    <source>
        <dbReference type="ARBA" id="ARBA00009156"/>
    </source>
</evidence>
<evidence type="ECO:0000259" key="4">
    <source>
        <dbReference type="Pfam" id="PF00370"/>
    </source>
</evidence>
<feature type="domain" description="Carbohydrate kinase FGGY N-terminal" evidence="4">
    <location>
        <begin position="8"/>
        <end position="256"/>
    </location>
</feature>
<dbReference type="Pfam" id="PF02782">
    <property type="entry name" value="FGGY_C"/>
    <property type="match status" value="1"/>
</dbReference>
<dbReference type="SUPFAM" id="SSF53067">
    <property type="entry name" value="Actin-like ATPase domain"/>
    <property type="match status" value="2"/>
</dbReference>
<dbReference type="Pfam" id="PF00370">
    <property type="entry name" value="FGGY_N"/>
    <property type="match status" value="1"/>
</dbReference>
<dbReference type="InterPro" id="IPR043129">
    <property type="entry name" value="ATPase_NBD"/>
</dbReference>
<organism evidence="6 7">
    <name type="scientific">Desulfamplus magnetovallimortis</name>
    <dbReference type="NCBI Taxonomy" id="1246637"/>
    <lineage>
        <taxon>Bacteria</taxon>
        <taxon>Pseudomonadati</taxon>
        <taxon>Thermodesulfobacteriota</taxon>
        <taxon>Desulfobacteria</taxon>
        <taxon>Desulfobacterales</taxon>
        <taxon>Desulfobacteraceae</taxon>
        <taxon>Desulfamplus</taxon>
    </lineage>
</organism>
<proteinExistence type="inferred from homology"/>
<sequence>MILKEKNILSIDCGTQSLRAMIFSAKGELMAKTQRHYDTCISPHPGWAEQEPMLYWESLCSATLELKAKNPDFFKKVAGVGVTTQRNSVINIDAHGDPLRPAILWLDQRKASPTFGKNTLLNAVINAMLKGTDMDKKVADIKSQGKCNWIMENQPDIWEKTHKYLLISGFLNHRLTGNYIDSTASQIGHLPFNYKTLKWSGKYGLSRAFFPIENSKLPSLVKPGETVGKITEKASIETGLPKGLPVVACGSDKGCETVGAGVLDCKSVSLSFGTTATIQTTSKLYFEPLPFMPPYPASIPDRYNPEIEIFRGYWMITWFKNEFAHKEVVEAIKRDVPAEEILNSHLQNTSPGSMGLVVQPYWGPGLDQPFAKGAMIGFGDIHKKAHVYRAVIEGLAYGLREGLEKIEHKGKFRARFAVVSGGASQSDEICRITADIFNLPMARGKTHETSGLGAAIITAKGLGLYSTFEEAVAQMVSIEEKYYPRPENVQLYDQLYNKVYKKMYRQLQPLYLEIQKITGYPE</sequence>
<dbReference type="InterPro" id="IPR000577">
    <property type="entry name" value="Carb_kinase_FGGY"/>
</dbReference>
<keyword evidence="7" id="KW-1185">Reference proteome</keyword>
<dbReference type="PANTHER" id="PTHR43095">
    <property type="entry name" value="SUGAR KINASE"/>
    <property type="match status" value="1"/>
</dbReference>
<dbReference type="OrthoDB" id="9805576at2"/>
<name>A0A1W1HBI7_9BACT</name>
<gene>
    <name evidence="6" type="ORF">MTBBW1_20051</name>
</gene>
<accession>A0A1W1HBI7</accession>